<dbReference type="Pfam" id="PF02348">
    <property type="entry name" value="CTP_transf_3"/>
    <property type="match status" value="1"/>
</dbReference>
<evidence type="ECO:0000313" key="2">
    <source>
        <dbReference type="Proteomes" id="UP000001982"/>
    </source>
</evidence>
<dbReference type="Gene3D" id="3.90.550.10">
    <property type="entry name" value="Spore Coat Polysaccharide Biosynthesis Protein SpsA, Chain A"/>
    <property type="match status" value="1"/>
</dbReference>
<dbReference type="EMBL" id="CP000302">
    <property type="protein sequence ID" value="ABE54574.1"/>
    <property type="molecule type" value="Genomic_DNA"/>
</dbReference>
<accession>Q12PQ2</accession>
<sequence length="232" mass="26049">MNVAFIPARGGSKRIPRKNIKLFKGKPIIGYTIEAALQSGCFEQVIVSTDDDEIAAVAESFGAIVPFRRPAEFANDHATTMQVVIHGIDWMLRNGLAPKKMCLMYATAPFITPVLLQESLALLDANPNKHYCFAVTEFAAPIQRGFSVSPAGDIEMFQPEHLTTRSQDLIKAYHDAGQFYWGKTDAFLKNLPVFSAHSVPYLLPQHLVQDIDTLDDWHRAEWLFAMQQKEKI</sequence>
<keyword evidence="1" id="KW-0808">Transferase</keyword>
<dbReference type="PANTHER" id="PTHR21485">
    <property type="entry name" value="HAD SUPERFAMILY MEMBERS CMAS AND KDSC"/>
    <property type="match status" value="1"/>
</dbReference>
<dbReference type="KEGG" id="sdn:Sden_1288"/>
<dbReference type="AlphaFoldDB" id="Q12PQ2"/>
<dbReference type="InterPro" id="IPR003329">
    <property type="entry name" value="Cytidylyl_trans"/>
</dbReference>
<name>Q12PQ2_SHEDO</name>
<dbReference type="InterPro" id="IPR020039">
    <property type="entry name" value="PseF"/>
</dbReference>
<dbReference type="PANTHER" id="PTHR21485:SF6">
    <property type="entry name" value="N-ACYLNEURAMINATE CYTIDYLYLTRANSFERASE-RELATED"/>
    <property type="match status" value="1"/>
</dbReference>
<keyword evidence="2" id="KW-1185">Reference proteome</keyword>
<dbReference type="InterPro" id="IPR029044">
    <property type="entry name" value="Nucleotide-diphossugar_trans"/>
</dbReference>
<gene>
    <name evidence="1" type="ordered locus">Sden_1288</name>
</gene>
<evidence type="ECO:0000313" key="1">
    <source>
        <dbReference type="EMBL" id="ABE54574.1"/>
    </source>
</evidence>
<dbReference type="NCBIfam" id="TIGR03584">
    <property type="entry name" value="PseF"/>
    <property type="match status" value="1"/>
</dbReference>
<organism evidence="1 2">
    <name type="scientific">Shewanella denitrificans (strain OS217 / ATCC BAA-1090 / DSM 15013)</name>
    <dbReference type="NCBI Taxonomy" id="318161"/>
    <lineage>
        <taxon>Bacteria</taxon>
        <taxon>Pseudomonadati</taxon>
        <taxon>Pseudomonadota</taxon>
        <taxon>Gammaproteobacteria</taxon>
        <taxon>Alteromonadales</taxon>
        <taxon>Shewanellaceae</taxon>
        <taxon>Shewanella</taxon>
    </lineage>
</organism>
<dbReference type="RefSeq" id="WP_011495733.1">
    <property type="nucleotide sequence ID" value="NC_007954.1"/>
</dbReference>
<dbReference type="HOGENOM" id="CLU_042930_1_0_6"/>
<dbReference type="Proteomes" id="UP000001982">
    <property type="component" value="Chromosome"/>
</dbReference>
<dbReference type="STRING" id="318161.Sden_1288"/>
<dbReference type="SUPFAM" id="SSF53448">
    <property type="entry name" value="Nucleotide-diphospho-sugar transferases"/>
    <property type="match status" value="1"/>
</dbReference>
<dbReference type="CDD" id="cd02513">
    <property type="entry name" value="CMP-NeuAc_Synthase"/>
    <property type="match status" value="1"/>
</dbReference>
<dbReference type="eggNOG" id="COG1083">
    <property type="taxonomic scope" value="Bacteria"/>
</dbReference>
<protein>
    <submittedName>
        <fullName evidence="1">Acylneuraminate cytidylyltransferase</fullName>
    </submittedName>
</protein>
<dbReference type="GO" id="GO:0008781">
    <property type="term" value="F:N-acylneuraminate cytidylyltransferase activity"/>
    <property type="evidence" value="ECO:0007669"/>
    <property type="project" value="TreeGrafter"/>
</dbReference>
<dbReference type="InterPro" id="IPR050793">
    <property type="entry name" value="CMP-NeuNAc_synthase"/>
</dbReference>
<proteinExistence type="predicted"/>
<reference evidence="1 2" key="1">
    <citation type="submission" date="2006-03" db="EMBL/GenBank/DDBJ databases">
        <title>Complete sequence of Shewanella denitrificans OS217.</title>
        <authorList>
            <consortium name="US DOE Joint Genome Institute"/>
            <person name="Copeland A."/>
            <person name="Lucas S."/>
            <person name="Lapidus A."/>
            <person name="Barry K."/>
            <person name="Detter J.C."/>
            <person name="Glavina del Rio T."/>
            <person name="Hammon N."/>
            <person name="Israni S."/>
            <person name="Dalin E."/>
            <person name="Tice H."/>
            <person name="Pitluck S."/>
            <person name="Brettin T."/>
            <person name="Bruce D."/>
            <person name="Han C."/>
            <person name="Tapia R."/>
            <person name="Gilna P."/>
            <person name="Kiss H."/>
            <person name="Schmutz J."/>
            <person name="Larimer F."/>
            <person name="Land M."/>
            <person name="Hauser L."/>
            <person name="Kyrpides N."/>
            <person name="Lykidis A."/>
            <person name="Richardson P."/>
        </authorList>
    </citation>
    <scope>NUCLEOTIDE SEQUENCE [LARGE SCALE GENOMIC DNA]</scope>
    <source>
        <strain evidence="2">OS217 / ATCC BAA-1090 / DSM 15013</strain>
    </source>
</reference>
<dbReference type="OrthoDB" id="9805604at2"/>
<keyword evidence="1" id="KW-0548">Nucleotidyltransferase</keyword>